<accession>A0A074X605</accession>
<reference evidence="2 3" key="1">
    <citation type="journal article" date="2014" name="BMC Genomics">
        <title>Genome sequencing of four Aureobasidium pullulans varieties: biotechnological potential, stress tolerance, and description of new species.</title>
        <authorList>
            <person name="Gostin Ar C."/>
            <person name="Ohm R.A."/>
            <person name="Kogej T."/>
            <person name="Sonjak S."/>
            <person name="Turk M."/>
            <person name="Zajc J."/>
            <person name="Zalar P."/>
            <person name="Grube M."/>
            <person name="Sun H."/>
            <person name="Han J."/>
            <person name="Sharma A."/>
            <person name="Chiniquy J."/>
            <person name="Ngan C.Y."/>
            <person name="Lipzen A."/>
            <person name="Barry K."/>
            <person name="Grigoriev I.V."/>
            <person name="Gunde-Cimerman N."/>
        </authorList>
    </citation>
    <scope>NUCLEOTIDE SEQUENCE [LARGE SCALE GENOMIC DNA]</scope>
    <source>
        <strain evidence="2 3">CBS 147.97</strain>
    </source>
</reference>
<dbReference type="CDD" id="cd18186">
    <property type="entry name" value="BTB_POZ_ZBTB_KLHL-like"/>
    <property type="match status" value="1"/>
</dbReference>
<evidence type="ECO:0000313" key="3">
    <source>
        <dbReference type="Proteomes" id="UP000027730"/>
    </source>
</evidence>
<evidence type="ECO:0000259" key="1">
    <source>
        <dbReference type="PROSITE" id="PS50097"/>
    </source>
</evidence>
<keyword evidence="3" id="KW-1185">Reference proteome</keyword>
<gene>
    <name evidence="2" type="ORF">M436DRAFT_85058</name>
</gene>
<proteinExistence type="predicted"/>
<dbReference type="RefSeq" id="XP_013424223.1">
    <property type="nucleotide sequence ID" value="XM_013568769.1"/>
</dbReference>
<organism evidence="2 3">
    <name type="scientific">Aureobasidium namibiae CBS 147.97</name>
    <dbReference type="NCBI Taxonomy" id="1043004"/>
    <lineage>
        <taxon>Eukaryota</taxon>
        <taxon>Fungi</taxon>
        <taxon>Dikarya</taxon>
        <taxon>Ascomycota</taxon>
        <taxon>Pezizomycotina</taxon>
        <taxon>Dothideomycetes</taxon>
        <taxon>Dothideomycetidae</taxon>
        <taxon>Dothideales</taxon>
        <taxon>Saccotheciaceae</taxon>
        <taxon>Aureobasidium</taxon>
    </lineage>
</organism>
<dbReference type="AlphaFoldDB" id="A0A074X605"/>
<dbReference type="OrthoDB" id="6359816at2759"/>
<dbReference type="Gene3D" id="3.30.710.10">
    <property type="entry name" value="Potassium Channel Kv1.1, Chain A"/>
    <property type="match status" value="1"/>
</dbReference>
<dbReference type="HOGENOM" id="CLU_2014813_0_0_1"/>
<protein>
    <recommendedName>
        <fullName evidence="1">BTB domain-containing protein</fullName>
    </recommendedName>
</protein>
<name>A0A074X605_9PEZI</name>
<dbReference type="EMBL" id="KL584719">
    <property type="protein sequence ID" value="KEQ70011.1"/>
    <property type="molecule type" value="Genomic_DNA"/>
</dbReference>
<dbReference type="SMART" id="SM00225">
    <property type="entry name" value="BTB"/>
    <property type="match status" value="1"/>
</dbReference>
<dbReference type="InterPro" id="IPR000210">
    <property type="entry name" value="BTB/POZ_dom"/>
</dbReference>
<dbReference type="SUPFAM" id="SSF54695">
    <property type="entry name" value="POZ domain"/>
    <property type="match status" value="1"/>
</dbReference>
<dbReference type="GeneID" id="25417475"/>
<sequence length="123" mass="14353">MWPPDYAIRISYDRPTTDLRRYFDVEAHSDLVLQCGEDRIHVQKKILQTWSEHFKELLQSSPQVGEGPLILEGDDPATMRALIKYMYGVPYIAHSPYQQHNEPTFVGEFFNPEDEDAKKLNDL</sequence>
<feature type="domain" description="BTB" evidence="1">
    <location>
        <begin position="29"/>
        <end position="87"/>
    </location>
</feature>
<evidence type="ECO:0000313" key="2">
    <source>
        <dbReference type="EMBL" id="KEQ70011.1"/>
    </source>
</evidence>
<dbReference type="Pfam" id="PF00651">
    <property type="entry name" value="BTB"/>
    <property type="match status" value="1"/>
</dbReference>
<dbReference type="PROSITE" id="PS50097">
    <property type="entry name" value="BTB"/>
    <property type="match status" value="1"/>
</dbReference>
<dbReference type="InterPro" id="IPR011333">
    <property type="entry name" value="SKP1/BTB/POZ_sf"/>
</dbReference>
<dbReference type="Proteomes" id="UP000027730">
    <property type="component" value="Unassembled WGS sequence"/>
</dbReference>